<sequence length="101" mass="11019">MHFPKANFVLCLMAIIALILASPTFGIGIKRSLQKRGCGDLPTCGIFKYQDHADIDVTHCVFGSNLYACIREGNHPCACDNCTDKGNDNFHCGGCGCMEWC</sequence>
<keyword evidence="3" id="KW-1185">Reference proteome</keyword>
<organism evidence="2 3">
    <name type="scientific">Rhizophagus irregularis (strain DAOM 181602 / DAOM 197198 / MUCL 43194)</name>
    <name type="common">Arbuscular mycorrhizal fungus</name>
    <name type="synonym">Glomus intraradices</name>
    <dbReference type="NCBI Taxonomy" id="747089"/>
    <lineage>
        <taxon>Eukaryota</taxon>
        <taxon>Fungi</taxon>
        <taxon>Fungi incertae sedis</taxon>
        <taxon>Mucoromycota</taxon>
        <taxon>Glomeromycotina</taxon>
        <taxon>Glomeromycetes</taxon>
        <taxon>Glomerales</taxon>
        <taxon>Glomeraceae</taxon>
        <taxon>Rhizophagus</taxon>
    </lineage>
</organism>
<accession>A0A2P4QEW6</accession>
<protein>
    <submittedName>
        <fullName evidence="2">Uncharacterized protein</fullName>
    </submittedName>
</protein>
<feature type="signal peptide" evidence="1">
    <location>
        <begin position="1"/>
        <end position="21"/>
    </location>
</feature>
<dbReference type="EMBL" id="AUPC02000053">
    <property type="protein sequence ID" value="POG76160.1"/>
    <property type="molecule type" value="Genomic_DNA"/>
</dbReference>
<evidence type="ECO:0000313" key="2">
    <source>
        <dbReference type="EMBL" id="POG76160.1"/>
    </source>
</evidence>
<gene>
    <name evidence="2" type="ORF">GLOIN_2v918009</name>
</gene>
<reference evidence="2 3" key="2">
    <citation type="journal article" date="2018" name="New Phytol.">
        <title>High intraspecific genome diversity in the model arbuscular mycorrhizal symbiont Rhizophagus irregularis.</title>
        <authorList>
            <person name="Chen E.C.H."/>
            <person name="Morin E."/>
            <person name="Beaudet D."/>
            <person name="Noel J."/>
            <person name="Yildirir G."/>
            <person name="Ndikumana S."/>
            <person name="Charron P."/>
            <person name="St-Onge C."/>
            <person name="Giorgi J."/>
            <person name="Kruger M."/>
            <person name="Marton T."/>
            <person name="Ropars J."/>
            <person name="Grigoriev I.V."/>
            <person name="Hainaut M."/>
            <person name="Henrissat B."/>
            <person name="Roux C."/>
            <person name="Martin F."/>
            <person name="Corradi N."/>
        </authorList>
    </citation>
    <scope>NUCLEOTIDE SEQUENCE [LARGE SCALE GENOMIC DNA]</scope>
    <source>
        <strain evidence="2 3">DAOM 197198</strain>
    </source>
</reference>
<comment type="caution">
    <text evidence="2">The sequence shown here is derived from an EMBL/GenBank/DDBJ whole genome shotgun (WGS) entry which is preliminary data.</text>
</comment>
<proteinExistence type="predicted"/>
<dbReference type="AlphaFoldDB" id="A0A2P4QEW6"/>
<evidence type="ECO:0000313" key="3">
    <source>
        <dbReference type="Proteomes" id="UP000018888"/>
    </source>
</evidence>
<evidence type="ECO:0000256" key="1">
    <source>
        <dbReference type="SAM" id="SignalP"/>
    </source>
</evidence>
<dbReference type="Proteomes" id="UP000018888">
    <property type="component" value="Unassembled WGS sequence"/>
</dbReference>
<name>A0A2P4QEW6_RHIID</name>
<feature type="chain" id="PRO_5015136675" evidence="1">
    <location>
        <begin position="22"/>
        <end position="101"/>
    </location>
</feature>
<keyword evidence="1" id="KW-0732">Signal</keyword>
<reference evidence="2 3" key="1">
    <citation type="journal article" date="2013" name="Proc. Natl. Acad. Sci. U.S.A.">
        <title>Genome of an arbuscular mycorrhizal fungus provides insight into the oldest plant symbiosis.</title>
        <authorList>
            <person name="Tisserant E."/>
            <person name="Malbreil M."/>
            <person name="Kuo A."/>
            <person name="Kohler A."/>
            <person name="Symeonidi A."/>
            <person name="Balestrini R."/>
            <person name="Charron P."/>
            <person name="Duensing N."/>
            <person name="Frei Dit Frey N."/>
            <person name="Gianinazzi-Pearson V."/>
            <person name="Gilbert L.B."/>
            <person name="Handa Y."/>
            <person name="Herr J.R."/>
            <person name="Hijri M."/>
            <person name="Koul R."/>
            <person name="Kawaguchi M."/>
            <person name="Krajinski F."/>
            <person name="Lammers P.J."/>
            <person name="Masclaux F.G."/>
            <person name="Murat C."/>
            <person name="Morin E."/>
            <person name="Ndikumana S."/>
            <person name="Pagni M."/>
            <person name="Petitpierre D."/>
            <person name="Requena N."/>
            <person name="Rosikiewicz P."/>
            <person name="Riley R."/>
            <person name="Saito K."/>
            <person name="San Clemente H."/>
            <person name="Shapiro H."/>
            <person name="van Tuinen D."/>
            <person name="Becard G."/>
            <person name="Bonfante P."/>
            <person name="Paszkowski U."/>
            <person name="Shachar-Hill Y.Y."/>
            <person name="Tuskan G.A."/>
            <person name="Young P.W."/>
            <person name="Sanders I.R."/>
            <person name="Henrissat B."/>
            <person name="Rensing S.A."/>
            <person name="Grigoriev I.V."/>
            <person name="Corradi N."/>
            <person name="Roux C."/>
            <person name="Martin F."/>
        </authorList>
    </citation>
    <scope>NUCLEOTIDE SEQUENCE [LARGE SCALE GENOMIC DNA]</scope>
    <source>
        <strain evidence="2 3">DAOM 197198</strain>
    </source>
</reference>